<gene>
    <name evidence="2" type="ORF">PAXINDRAFT_26120</name>
</gene>
<reference evidence="2 3" key="1">
    <citation type="submission" date="2014-06" db="EMBL/GenBank/DDBJ databases">
        <authorList>
            <consortium name="DOE Joint Genome Institute"/>
            <person name="Kuo A."/>
            <person name="Kohler A."/>
            <person name="Nagy L.G."/>
            <person name="Floudas D."/>
            <person name="Copeland A."/>
            <person name="Barry K.W."/>
            <person name="Cichocki N."/>
            <person name="Veneault-Fourrey C."/>
            <person name="LaButti K."/>
            <person name="Lindquist E.A."/>
            <person name="Lipzen A."/>
            <person name="Lundell T."/>
            <person name="Morin E."/>
            <person name="Murat C."/>
            <person name="Sun H."/>
            <person name="Tunlid A."/>
            <person name="Henrissat B."/>
            <person name="Grigoriev I.V."/>
            <person name="Hibbett D.S."/>
            <person name="Martin F."/>
            <person name="Nordberg H.P."/>
            <person name="Cantor M.N."/>
            <person name="Hua S.X."/>
        </authorList>
    </citation>
    <scope>NUCLEOTIDE SEQUENCE [LARGE SCALE GENOMIC DNA]</scope>
    <source>
        <strain evidence="2 3">ATCC 200175</strain>
    </source>
</reference>
<dbReference type="Proteomes" id="UP000053647">
    <property type="component" value="Unassembled WGS sequence"/>
</dbReference>
<feature type="non-terminal residue" evidence="2">
    <location>
        <position position="237"/>
    </location>
</feature>
<name>A0A0C9SN98_PAXIN</name>
<keyword evidence="3" id="KW-1185">Reference proteome</keyword>
<dbReference type="HOGENOM" id="CLU_007575_4_1_1"/>
<dbReference type="Gene3D" id="3.40.50.1010">
    <property type="entry name" value="5'-nuclease"/>
    <property type="match status" value="1"/>
</dbReference>
<dbReference type="GO" id="GO:0006281">
    <property type="term" value="P:DNA repair"/>
    <property type="evidence" value="ECO:0007669"/>
    <property type="project" value="UniProtKB-ARBA"/>
</dbReference>
<dbReference type="InterPro" id="IPR006086">
    <property type="entry name" value="XPG-I_dom"/>
</dbReference>
<dbReference type="InterPro" id="IPR036279">
    <property type="entry name" value="5-3_exonuclease_C_sf"/>
</dbReference>
<sequence>HPRSGQNPALRSFIYRVARLARLPINVIFCYDGKERPTIKRNMKVSKSDHWMVRPTQRILDAFNIQWVMARSEAEAELALMNKEGIIDAVMTDDSDVFVFGAQTVLQNSTLSPDDTIKVYTADTIRERVARSLHREGFILMAVCCGGDYDQTGLRGCGCNTALGLVRCGLAHGLCNATSNVPDVADSLRVWRRDVRDHLAHDPTKRIGRLRPTLARTLSDTFPDPNVVSSYLDPVVS</sequence>
<dbReference type="EMBL" id="KN819856">
    <property type="protein sequence ID" value="KIJ07549.1"/>
    <property type="molecule type" value="Genomic_DNA"/>
</dbReference>
<evidence type="ECO:0000313" key="3">
    <source>
        <dbReference type="Proteomes" id="UP000053647"/>
    </source>
</evidence>
<dbReference type="Pfam" id="PF00867">
    <property type="entry name" value="XPG_I"/>
    <property type="match status" value="1"/>
</dbReference>
<dbReference type="CDD" id="cd09870">
    <property type="entry name" value="PIN_YEN1"/>
    <property type="match status" value="1"/>
</dbReference>
<feature type="non-terminal residue" evidence="2">
    <location>
        <position position="1"/>
    </location>
</feature>
<dbReference type="SMART" id="SM00484">
    <property type="entry name" value="XPGI"/>
    <property type="match status" value="1"/>
</dbReference>
<feature type="domain" description="XPG-I" evidence="1">
    <location>
        <begin position="61"/>
        <end position="135"/>
    </location>
</feature>
<reference evidence="3" key="2">
    <citation type="submission" date="2015-01" db="EMBL/GenBank/DDBJ databases">
        <title>Evolutionary Origins and Diversification of the Mycorrhizal Mutualists.</title>
        <authorList>
            <consortium name="DOE Joint Genome Institute"/>
            <consortium name="Mycorrhizal Genomics Consortium"/>
            <person name="Kohler A."/>
            <person name="Kuo A."/>
            <person name="Nagy L.G."/>
            <person name="Floudas D."/>
            <person name="Copeland A."/>
            <person name="Barry K.W."/>
            <person name="Cichocki N."/>
            <person name="Veneault-Fourrey C."/>
            <person name="LaButti K."/>
            <person name="Lindquist E.A."/>
            <person name="Lipzen A."/>
            <person name="Lundell T."/>
            <person name="Morin E."/>
            <person name="Murat C."/>
            <person name="Riley R."/>
            <person name="Ohm R."/>
            <person name="Sun H."/>
            <person name="Tunlid A."/>
            <person name="Henrissat B."/>
            <person name="Grigoriev I.V."/>
            <person name="Hibbett D.S."/>
            <person name="Martin F."/>
        </authorList>
    </citation>
    <scope>NUCLEOTIDE SEQUENCE [LARGE SCALE GENOMIC DNA]</scope>
    <source>
        <strain evidence="3">ATCC 200175</strain>
    </source>
</reference>
<accession>A0A0C9SN98</accession>
<protein>
    <recommendedName>
        <fullName evidence="1">XPG-I domain-containing protein</fullName>
    </recommendedName>
</protein>
<evidence type="ECO:0000313" key="2">
    <source>
        <dbReference type="EMBL" id="KIJ07549.1"/>
    </source>
</evidence>
<organism evidence="2 3">
    <name type="scientific">Paxillus involutus ATCC 200175</name>
    <dbReference type="NCBI Taxonomy" id="664439"/>
    <lineage>
        <taxon>Eukaryota</taxon>
        <taxon>Fungi</taxon>
        <taxon>Dikarya</taxon>
        <taxon>Basidiomycota</taxon>
        <taxon>Agaricomycotina</taxon>
        <taxon>Agaricomycetes</taxon>
        <taxon>Agaricomycetidae</taxon>
        <taxon>Boletales</taxon>
        <taxon>Paxilineae</taxon>
        <taxon>Paxillaceae</taxon>
        <taxon>Paxillus</taxon>
    </lineage>
</organism>
<dbReference type="InterPro" id="IPR029060">
    <property type="entry name" value="PIN-like_dom_sf"/>
</dbReference>
<dbReference type="OrthoDB" id="2148513at2759"/>
<dbReference type="SUPFAM" id="SSF47807">
    <property type="entry name" value="5' to 3' exonuclease, C-terminal subdomain"/>
    <property type="match status" value="1"/>
</dbReference>
<dbReference type="InterPro" id="IPR006084">
    <property type="entry name" value="XPG/Rad2"/>
</dbReference>
<proteinExistence type="predicted"/>
<dbReference type="PANTHER" id="PTHR11081">
    <property type="entry name" value="FLAP ENDONUCLEASE FAMILY MEMBER"/>
    <property type="match status" value="1"/>
</dbReference>
<dbReference type="SUPFAM" id="SSF88723">
    <property type="entry name" value="PIN domain-like"/>
    <property type="match status" value="1"/>
</dbReference>
<dbReference type="AlphaFoldDB" id="A0A0C9SN98"/>
<dbReference type="PRINTS" id="PR00853">
    <property type="entry name" value="XPGRADSUPER"/>
</dbReference>
<dbReference type="GO" id="GO:0017108">
    <property type="term" value="F:5'-flap endonuclease activity"/>
    <property type="evidence" value="ECO:0007669"/>
    <property type="project" value="TreeGrafter"/>
</dbReference>
<dbReference type="Gene3D" id="1.10.150.20">
    <property type="entry name" value="5' to 3' exonuclease, C-terminal subdomain"/>
    <property type="match status" value="1"/>
</dbReference>
<dbReference type="PANTHER" id="PTHR11081:SF75">
    <property type="entry name" value="ENDONUCLEASE, PUTATIVE (AFU_ORTHOLOGUE AFUA_3G13260)-RELATED"/>
    <property type="match status" value="1"/>
</dbReference>
<evidence type="ECO:0000259" key="1">
    <source>
        <dbReference type="SMART" id="SM00484"/>
    </source>
</evidence>